<gene>
    <name evidence="1" type="ORF">SAMN06893097_10882</name>
</gene>
<keyword evidence="2" id="KW-1185">Reference proteome</keyword>
<dbReference type="SUPFAM" id="SSF54909">
    <property type="entry name" value="Dimeric alpha+beta barrel"/>
    <property type="match status" value="2"/>
</dbReference>
<organism evidence="1 2">
    <name type="scientific">Geodermatophilus sabuli</name>
    <dbReference type="NCBI Taxonomy" id="1564158"/>
    <lineage>
        <taxon>Bacteria</taxon>
        <taxon>Bacillati</taxon>
        <taxon>Actinomycetota</taxon>
        <taxon>Actinomycetes</taxon>
        <taxon>Geodermatophilales</taxon>
        <taxon>Geodermatophilaceae</taxon>
        <taxon>Geodermatophilus</taxon>
    </lineage>
</organism>
<accession>A0A285EFG2</accession>
<name>A0A285EFG2_9ACTN</name>
<protein>
    <recommendedName>
        <fullName evidence="3">Antibiotic biosynthesis monooxygenase</fullName>
    </recommendedName>
</protein>
<dbReference type="Proteomes" id="UP000219514">
    <property type="component" value="Unassembled WGS sequence"/>
</dbReference>
<dbReference type="EMBL" id="OBDO01000008">
    <property type="protein sequence ID" value="SNX97717.1"/>
    <property type="molecule type" value="Genomic_DNA"/>
</dbReference>
<sequence>MYARSTSIRGNPDDIGKGVTYLREEVLPRVSQSHGCVGMSVLADHDGGRCIVATAWADEQAMRATVEEDRTVQERLVQTLGGHSADVHQWEIAVLHRDRPAGDGAGAQVTWARVPTNHVDELLDAYRINLMPRLQELPGFCSVSMLVDRRQGRTVSVTSFETREALGLVRRHARSLREQFARAMGANIVDIAEMDLALAHLRVPETI</sequence>
<evidence type="ECO:0008006" key="3">
    <source>
        <dbReference type="Google" id="ProtNLM"/>
    </source>
</evidence>
<reference evidence="1 2" key="1">
    <citation type="submission" date="2017-09" db="EMBL/GenBank/DDBJ databases">
        <authorList>
            <person name="Ehlers B."/>
            <person name="Leendertz F.H."/>
        </authorList>
    </citation>
    <scope>NUCLEOTIDE SEQUENCE [LARGE SCALE GENOMIC DNA]</scope>
    <source>
        <strain evidence="1 2">DSM 46844</strain>
    </source>
</reference>
<dbReference type="InterPro" id="IPR011008">
    <property type="entry name" value="Dimeric_a/b-barrel"/>
</dbReference>
<dbReference type="RefSeq" id="WP_097207676.1">
    <property type="nucleotide sequence ID" value="NZ_JACHXB010000007.1"/>
</dbReference>
<evidence type="ECO:0000313" key="1">
    <source>
        <dbReference type="EMBL" id="SNX97717.1"/>
    </source>
</evidence>
<evidence type="ECO:0000313" key="2">
    <source>
        <dbReference type="Proteomes" id="UP000219514"/>
    </source>
</evidence>
<dbReference type="OrthoDB" id="5182530at2"/>
<dbReference type="AlphaFoldDB" id="A0A285EFG2"/>
<dbReference type="Gene3D" id="3.30.70.100">
    <property type="match status" value="1"/>
</dbReference>
<proteinExistence type="predicted"/>